<dbReference type="EMBL" id="OOIQ01000001">
    <property type="protein sequence ID" value="SPO42642.1"/>
    <property type="molecule type" value="Genomic_DNA"/>
</dbReference>
<gene>
    <name evidence="2" type="ORF">PSANT_00325</name>
</gene>
<name>A0A5C3FDZ7_PSEA2</name>
<comment type="caution">
    <text evidence="2">The sequence shown here is derived from an EMBL/GenBank/DDBJ whole genome shotgun (WGS) entry which is preliminary data.</text>
</comment>
<keyword evidence="3" id="KW-1185">Reference proteome</keyword>
<dbReference type="AlphaFoldDB" id="A0A5C3FDZ7"/>
<evidence type="ECO:0000313" key="3">
    <source>
        <dbReference type="Proteomes" id="UP000325008"/>
    </source>
</evidence>
<evidence type="ECO:0000256" key="1">
    <source>
        <dbReference type="SAM" id="MobiDB-lite"/>
    </source>
</evidence>
<dbReference type="RefSeq" id="XP_014659412.1">
    <property type="nucleotide sequence ID" value="XM_014803926.1"/>
</dbReference>
<accession>A0A5C3FDZ7</accession>
<evidence type="ECO:0000313" key="2">
    <source>
        <dbReference type="EMBL" id="SPO42642.1"/>
    </source>
</evidence>
<sequence>MPMSLTSNFDAARLRLPQAALAYFRRPDVAIGNSGANRRCGTEAWTLEGNAKISKCVAASPPSEPYEKTAPGVSSHEHRSSAVFGLRMLGTAARGRSSDTVHGAQAGPCISCSNHAARRALARARQGEPTKGTVGP</sequence>
<proteinExistence type="predicted"/>
<reference evidence="2" key="1">
    <citation type="submission" date="2018-03" db="EMBL/GenBank/DDBJ databases">
        <authorList>
            <person name="Guldener U."/>
        </authorList>
    </citation>
    <scope>NUCLEOTIDE SEQUENCE [LARGE SCALE GENOMIC DNA]</scope>
    <source>
        <strain evidence="2">ATCC34888</strain>
    </source>
</reference>
<feature type="region of interest" description="Disordered" evidence="1">
    <location>
        <begin position="58"/>
        <end position="79"/>
    </location>
</feature>
<organism evidence="2 3">
    <name type="scientific">Pseudozyma antarctica</name>
    <name type="common">Yeast</name>
    <name type="synonym">Candida antarctica</name>
    <dbReference type="NCBI Taxonomy" id="84753"/>
    <lineage>
        <taxon>Eukaryota</taxon>
        <taxon>Fungi</taxon>
        <taxon>Dikarya</taxon>
        <taxon>Basidiomycota</taxon>
        <taxon>Ustilaginomycotina</taxon>
        <taxon>Ustilaginomycetes</taxon>
        <taxon>Ustilaginales</taxon>
        <taxon>Ustilaginaceae</taxon>
        <taxon>Moesziomyces</taxon>
    </lineage>
</organism>
<dbReference type="Proteomes" id="UP000325008">
    <property type="component" value="Unassembled WGS sequence"/>
</dbReference>
<protein>
    <submittedName>
        <fullName evidence="2">Uncharacterized protein</fullName>
    </submittedName>
</protein>